<dbReference type="RefSeq" id="WP_132940197.1">
    <property type="nucleotide sequence ID" value="NZ_CP119676.1"/>
</dbReference>
<reference evidence="1 2" key="1">
    <citation type="submission" date="2019-03" db="EMBL/GenBank/DDBJ databases">
        <title>Genomic Encyclopedia of Type Strains, Phase IV (KMG-IV): sequencing the most valuable type-strain genomes for metagenomic binning, comparative biology and taxonomic classification.</title>
        <authorList>
            <person name="Goeker M."/>
        </authorList>
    </citation>
    <scope>NUCLEOTIDE SEQUENCE [LARGE SCALE GENOMIC DNA]</scope>
    <source>
        <strain evidence="1 2">DSM 101688</strain>
    </source>
</reference>
<accession>A0A4R3J4R4</accession>
<dbReference type="EMBL" id="SLZW01000019">
    <property type="protein sequence ID" value="TCS59776.1"/>
    <property type="molecule type" value="Genomic_DNA"/>
</dbReference>
<dbReference type="AlphaFoldDB" id="A0A4R3J4R4"/>
<name>A0A4R3J4R4_9PROT</name>
<evidence type="ECO:0000313" key="1">
    <source>
        <dbReference type="EMBL" id="TCS59776.1"/>
    </source>
</evidence>
<comment type="caution">
    <text evidence="1">The sequence shown here is derived from an EMBL/GenBank/DDBJ whole genome shotgun (WGS) entry which is preliminary data.</text>
</comment>
<sequence>MTEDKTHRIINLYKQSLDKIYSLARTIEYEKKTYYNDGRHVPTIGIGYAAVVLGRDGRWVVKPT</sequence>
<organism evidence="1 2">
    <name type="scientific">Varunaivibrio sulfuroxidans</name>
    <dbReference type="NCBI Taxonomy" id="1773489"/>
    <lineage>
        <taxon>Bacteria</taxon>
        <taxon>Pseudomonadati</taxon>
        <taxon>Pseudomonadota</taxon>
        <taxon>Alphaproteobacteria</taxon>
        <taxon>Rhodospirillales</taxon>
        <taxon>Magnetovibrionaceae</taxon>
        <taxon>Varunaivibrio</taxon>
    </lineage>
</organism>
<gene>
    <name evidence="1" type="ORF">EDD55_1193</name>
</gene>
<proteinExistence type="predicted"/>
<protein>
    <submittedName>
        <fullName evidence="1">Uncharacterized protein</fullName>
    </submittedName>
</protein>
<keyword evidence="2" id="KW-1185">Reference proteome</keyword>
<evidence type="ECO:0000313" key="2">
    <source>
        <dbReference type="Proteomes" id="UP000295304"/>
    </source>
</evidence>
<dbReference type="Proteomes" id="UP000295304">
    <property type="component" value="Unassembled WGS sequence"/>
</dbReference>